<proteinExistence type="predicted"/>
<gene>
    <name evidence="3" type="ORF">Daesc_008703</name>
</gene>
<evidence type="ECO:0000256" key="2">
    <source>
        <dbReference type="SAM" id="Phobius"/>
    </source>
</evidence>
<evidence type="ECO:0008006" key="5">
    <source>
        <dbReference type="Google" id="ProtNLM"/>
    </source>
</evidence>
<feature type="region of interest" description="Disordered" evidence="1">
    <location>
        <begin position="1"/>
        <end position="49"/>
    </location>
</feature>
<dbReference type="EMBL" id="JBANMG010000008">
    <property type="protein sequence ID" value="KAK6950376.1"/>
    <property type="molecule type" value="Genomic_DNA"/>
</dbReference>
<feature type="compositionally biased region" description="Low complexity" evidence="1">
    <location>
        <begin position="121"/>
        <end position="147"/>
    </location>
</feature>
<name>A0AAX6MD75_9PEZI</name>
<keyword evidence="4" id="KW-1185">Reference proteome</keyword>
<organism evidence="3 4">
    <name type="scientific">Daldinia eschscholtzii</name>
    <dbReference type="NCBI Taxonomy" id="292717"/>
    <lineage>
        <taxon>Eukaryota</taxon>
        <taxon>Fungi</taxon>
        <taxon>Dikarya</taxon>
        <taxon>Ascomycota</taxon>
        <taxon>Pezizomycotina</taxon>
        <taxon>Sordariomycetes</taxon>
        <taxon>Xylariomycetidae</taxon>
        <taxon>Xylariales</taxon>
        <taxon>Hypoxylaceae</taxon>
        <taxon>Daldinia</taxon>
    </lineage>
</organism>
<feature type="region of interest" description="Disordered" evidence="1">
    <location>
        <begin position="104"/>
        <end position="147"/>
    </location>
</feature>
<keyword evidence="2" id="KW-0472">Membrane</keyword>
<keyword evidence="2" id="KW-1133">Transmembrane helix</keyword>
<accession>A0AAX6MD75</accession>
<protein>
    <recommendedName>
        <fullName evidence="5">Apple domain-containing protein</fullName>
    </recommendedName>
</protein>
<keyword evidence="2" id="KW-0812">Transmembrane</keyword>
<feature type="transmembrane region" description="Helical" evidence="2">
    <location>
        <begin position="59"/>
        <end position="81"/>
    </location>
</feature>
<evidence type="ECO:0000256" key="1">
    <source>
        <dbReference type="SAM" id="MobiDB-lite"/>
    </source>
</evidence>
<dbReference type="AlphaFoldDB" id="A0AAX6MD75"/>
<dbReference type="Proteomes" id="UP001369815">
    <property type="component" value="Unassembled WGS sequence"/>
</dbReference>
<comment type="caution">
    <text evidence="3">The sequence shown here is derived from an EMBL/GenBank/DDBJ whole genome shotgun (WGS) entry which is preliminary data.</text>
</comment>
<sequence length="260" mass="26748">MEITPGTAPQLDTDSSAPEVAPETYHPQYYQYKDYSGEQPQISPPPRQSEIAGLRKPTFWLLVALFSVVALALGLGTGLGLGLKNNGAANHAGASADNEAIRNGTTSSAQAVPSKTKCTKSKSTTAASSGTSGATKTTGTARSNSSSTVVVAVPTPTAFVDSGCPGRDGGTIAGSENRSYVVHCNSDLTGANLASLVVNSLEECLTLCDSLNWVQKRRDVGCVWNEKGVVGQKAGTCWCKGGDDIQVTALTGIVVATPAP</sequence>
<evidence type="ECO:0000313" key="3">
    <source>
        <dbReference type="EMBL" id="KAK6950376.1"/>
    </source>
</evidence>
<reference evidence="3 4" key="1">
    <citation type="journal article" date="2024" name="Front Chem Biol">
        <title>Unveiling the potential of Daldinia eschscholtzii MFLUCC 19-0629 through bioactivity and bioinformatics studies for enhanced sustainable agriculture production.</title>
        <authorList>
            <person name="Brooks S."/>
            <person name="Weaver J.A."/>
            <person name="Klomchit A."/>
            <person name="Alharthi S.A."/>
            <person name="Onlamun T."/>
            <person name="Nurani R."/>
            <person name="Vong T.K."/>
            <person name="Alberti F."/>
            <person name="Greco C."/>
        </authorList>
    </citation>
    <scope>NUCLEOTIDE SEQUENCE [LARGE SCALE GENOMIC DNA]</scope>
    <source>
        <strain evidence="3">MFLUCC 19-0629</strain>
    </source>
</reference>
<feature type="compositionally biased region" description="Polar residues" evidence="1">
    <location>
        <begin position="104"/>
        <end position="113"/>
    </location>
</feature>
<evidence type="ECO:0000313" key="4">
    <source>
        <dbReference type="Proteomes" id="UP001369815"/>
    </source>
</evidence>